<dbReference type="Pfam" id="PF13426">
    <property type="entry name" value="PAS_9"/>
    <property type="match status" value="1"/>
</dbReference>
<evidence type="ECO:0000256" key="1">
    <source>
        <dbReference type="ARBA" id="ARBA00012528"/>
    </source>
</evidence>
<dbReference type="InterPro" id="IPR000160">
    <property type="entry name" value="GGDEF_dom"/>
</dbReference>
<dbReference type="InterPro" id="IPR029787">
    <property type="entry name" value="Nucleotide_cyclase"/>
</dbReference>
<comment type="catalytic activity">
    <reaction evidence="2">
        <text>2 GTP = 3',3'-c-di-GMP + 2 diphosphate</text>
        <dbReference type="Rhea" id="RHEA:24898"/>
        <dbReference type="ChEBI" id="CHEBI:33019"/>
        <dbReference type="ChEBI" id="CHEBI:37565"/>
        <dbReference type="ChEBI" id="CHEBI:58805"/>
        <dbReference type="EC" id="2.7.7.65"/>
    </reaction>
</comment>
<dbReference type="Gene3D" id="3.30.70.270">
    <property type="match status" value="1"/>
</dbReference>
<dbReference type="Proteomes" id="UP001241603">
    <property type="component" value="Unassembled WGS sequence"/>
</dbReference>
<dbReference type="SUPFAM" id="SSF55073">
    <property type="entry name" value="Nucleotide cyclase"/>
    <property type="match status" value="1"/>
</dbReference>
<dbReference type="InterPro" id="IPR050469">
    <property type="entry name" value="Diguanylate_Cyclase"/>
</dbReference>
<dbReference type="Gene3D" id="3.30.450.20">
    <property type="entry name" value="PAS domain"/>
    <property type="match status" value="1"/>
</dbReference>
<dbReference type="PANTHER" id="PTHR45138">
    <property type="entry name" value="REGULATORY COMPONENTS OF SENSORY TRANSDUCTION SYSTEM"/>
    <property type="match status" value="1"/>
</dbReference>
<reference evidence="4 5" key="1">
    <citation type="submission" date="2023-07" db="EMBL/GenBank/DDBJ databases">
        <title>Genomic Encyclopedia of Type Strains, Phase IV (KMG-IV): sequencing the most valuable type-strain genomes for metagenomic binning, comparative biology and taxonomic classification.</title>
        <authorList>
            <person name="Goeker M."/>
        </authorList>
    </citation>
    <scope>NUCLEOTIDE SEQUENCE [LARGE SCALE GENOMIC DNA]</scope>
    <source>
        <strain evidence="4 5">B6-8</strain>
    </source>
</reference>
<dbReference type="EMBL" id="JAUSVO010000002">
    <property type="protein sequence ID" value="MDQ0437134.1"/>
    <property type="molecule type" value="Genomic_DNA"/>
</dbReference>
<dbReference type="InterPro" id="IPR043128">
    <property type="entry name" value="Rev_trsase/Diguanyl_cyclase"/>
</dbReference>
<protein>
    <recommendedName>
        <fullName evidence="1">diguanylate cyclase</fullName>
        <ecNumber evidence="1">2.7.7.65</ecNumber>
    </recommendedName>
</protein>
<dbReference type="SUPFAM" id="SSF55785">
    <property type="entry name" value="PYP-like sensor domain (PAS domain)"/>
    <property type="match status" value="1"/>
</dbReference>
<dbReference type="InterPro" id="IPR000014">
    <property type="entry name" value="PAS"/>
</dbReference>
<name>A0ABU0H4A2_9HYPH</name>
<feature type="domain" description="GGDEF" evidence="3">
    <location>
        <begin position="364"/>
        <end position="494"/>
    </location>
</feature>
<dbReference type="EC" id="2.7.7.65" evidence="1"/>
<sequence length="508" mass="58190">MRIVHNETANIALDRAFDDDEKMFDLAPVALWLEDYSELKSHFDHLAAAGVTSLRTYLVDDLARVKACSDRIRLVKVNRRTLSLFEADNFEDLTENLGRVFRDDMLPIHIDELVRLWDGETEFASNTVNYTLSGKRLDILLRGAILPGYEQCWSRVLVSTESVTERETAQRQLAASEAYARGLFDHSPVSLWVEDFSAVKQLIDDIRQRGILDFRTFTDVHPEFVTRCMSEIRVVDVNRHTLELFGAADKKVLLRRLGDVFRDKMELPFREQLIDLWAGKLFQQREVVNYTLDGRELYLMMQFSVLPGHEKDWSLVQVALTDITARKAAEAYLEFLGKHDALTKLYNRSFYIDEINRLQRNGPKPVTVILADLNGLKETNDQHGHAAGDEMLRRVGEVLGKLAERPAHAARIGGDEFAVILPGVNETEAQTIMEKVQMLVELNNQYYSKMPISLSCGAATSRHDEPLEEVTRRADRMMYEAKRAYYATPALDRERTTWLPLPVSPRPT</sequence>
<dbReference type="CDD" id="cd00130">
    <property type="entry name" value="PAS"/>
    <property type="match status" value="1"/>
</dbReference>
<proteinExistence type="predicted"/>
<evidence type="ECO:0000313" key="4">
    <source>
        <dbReference type="EMBL" id="MDQ0437134.1"/>
    </source>
</evidence>
<evidence type="ECO:0000313" key="5">
    <source>
        <dbReference type="Proteomes" id="UP001241603"/>
    </source>
</evidence>
<evidence type="ECO:0000256" key="2">
    <source>
        <dbReference type="ARBA" id="ARBA00034247"/>
    </source>
</evidence>
<dbReference type="Pfam" id="PF00990">
    <property type="entry name" value="GGDEF"/>
    <property type="match status" value="1"/>
</dbReference>
<evidence type="ECO:0000259" key="3">
    <source>
        <dbReference type="PROSITE" id="PS50887"/>
    </source>
</evidence>
<gene>
    <name evidence="4" type="ORF">QO014_001519</name>
</gene>
<dbReference type="CDD" id="cd01949">
    <property type="entry name" value="GGDEF"/>
    <property type="match status" value="1"/>
</dbReference>
<keyword evidence="5" id="KW-1185">Reference proteome</keyword>
<accession>A0ABU0H4A2</accession>
<comment type="caution">
    <text evidence="4">The sequence shown here is derived from an EMBL/GenBank/DDBJ whole genome shotgun (WGS) entry which is preliminary data.</text>
</comment>
<dbReference type="NCBIfam" id="TIGR00254">
    <property type="entry name" value="GGDEF"/>
    <property type="match status" value="1"/>
</dbReference>
<dbReference type="PROSITE" id="PS50887">
    <property type="entry name" value="GGDEF"/>
    <property type="match status" value="1"/>
</dbReference>
<dbReference type="RefSeq" id="WP_370877111.1">
    <property type="nucleotide sequence ID" value="NZ_JAPKNG010000002.1"/>
</dbReference>
<dbReference type="SMART" id="SM00267">
    <property type="entry name" value="GGDEF"/>
    <property type="match status" value="1"/>
</dbReference>
<dbReference type="PANTHER" id="PTHR45138:SF9">
    <property type="entry name" value="DIGUANYLATE CYCLASE DGCM-RELATED"/>
    <property type="match status" value="1"/>
</dbReference>
<dbReference type="InterPro" id="IPR035965">
    <property type="entry name" value="PAS-like_dom_sf"/>
</dbReference>
<organism evidence="4 5">
    <name type="scientific">Kaistia dalseonensis</name>
    <dbReference type="NCBI Taxonomy" id="410840"/>
    <lineage>
        <taxon>Bacteria</taxon>
        <taxon>Pseudomonadati</taxon>
        <taxon>Pseudomonadota</taxon>
        <taxon>Alphaproteobacteria</taxon>
        <taxon>Hyphomicrobiales</taxon>
        <taxon>Kaistiaceae</taxon>
        <taxon>Kaistia</taxon>
    </lineage>
</organism>